<dbReference type="RefSeq" id="WP_260104453.1">
    <property type="nucleotide sequence ID" value="NZ_JALXSQ010000030.1"/>
</dbReference>
<dbReference type="InterPro" id="IPR005135">
    <property type="entry name" value="Endo/exonuclease/phosphatase"/>
</dbReference>
<comment type="caution">
    <text evidence="3">The sequence shown here is derived from an EMBL/GenBank/DDBJ whole genome shotgun (WGS) entry which is preliminary data.</text>
</comment>
<dbReference type="InterPro" id="IPR036691">
    <property type="entry name" value="Endo/exonu/phosph_ase_sf"/>
</dbReference>
<dbReference type="Gene3D" id="3.60.10.10">
    <property type="entry name" value="Endonuclease/exonuclease/phosphatase"/>
    <property type="match status" value="1"/>
</dbReference>
<dbReference type="GO" id="GO:0004519">
    <property type="term" value="F:endonuclease activity"/>
    <property type="evidence" value="ECO:0007669"/>
    <property type="project" value="UniProtKB-KW"/>
</dbReference>
<feature type="transmembrane region" description="Helical" evidence="1">
    <location>
        <begin position="83"/>
        <end position="105"/>
    </location>
</feature>
<keyword evidence="1" id="KW-0472">Membrane</keyword>
<protein>
    <submittedName>
        <fullName evidence="3">Endonuclease/exonuclease/phosphatase family protein</fullName>
    </submittedName>
</protein>
<keyword evidence="1" id="KW-1133">Transmembrane helix</keyword>
<organism evidence="3 4">
    <name type="scientific">Pseudoclavibacter albus</name>
    <dbReference type="NCBI Taxonomy" id="272241"/>
    <lineage>
        <taxon>Bacteria</taxon>
        <taxon>Bacillati</taxon>
        <taxon>Actinomycetota</taxon>
        <taxon>Actinomycetes</taxon>
        <taxon>Micrococcales</taxon>
        <taxon>Microbacteriaceae</taxon>
        <taxon>Pseudoclavibacter</taxon>
    </lineage>
</organism>
<feature type="domain" description="Endonuclease/exonuclease/phosphatase" evidence="2">
    <location>
        <begin position="125"/>
        <end position="340"/>
    </location>
</feature>
<dbReference type="SUPFAM" id="SSF56219">
    <property type="entry name" value="DNase I-like"/>
    <property type="match status" value="1"/>
</dbReference>
<keyword evidence="4" id="KW-1185">Reference proteome</keyword>
<keyword evidence="1" id="KW-0812">Transmembrane</keyword>
<keyword evidence="3" id="KW-0378">Hydrolase</keyword>
<gene>
    <name evidence="3" type="ORF">M3D15_07735</name>
</gene>
<evidence type="ECO:0000313" key="4">
    <source>
        <dbReference type="Proteomes" id="UP001525379"/>
    </source>
</evidence>
<keyword evidence="3" id="KW-0540">Nuclease</keyword>
<dbReference type="Proteomes" id="UP001525379">
    <property type="component" value="Unassembled WGS sequence"/>
</dbReference>
<name>A0ABT2HY17_9MICO</name>
<feature type="transmembrane region" description="Helical" evidence="1">
    <location>
        <begin position="16"/>
        <end position="37"/>
    </location>
</feature>
<sequence length="352" mass="37186">MPSHSKSRRPKRHASFLGVLGGFTVVVLAAACFILTWPQALGLEQTIGIAQLISFRAALGIGAICFLVPALLILGAAPRGQRFLPGLSCLIVAAFIVAQGGILVMRGFSSGLVEGEPAADAIRVLSWNTRGDEPGSPTIAKLAVEQQADIVALPETTEEMATEVANLMAESGRPMWVHTRVFNEDYRATATSLLISPDLGDYAIDESRGDTSTLPTVIARPTSGEGPTIVAAHPIAPLPEYMQQWRSDLSWLALQCTNNTIMAGDFNATLDHLDRLGIDGADFGECSDAALSSRDAANGTWSAGVAAPLAAPIDHIMATSQWQAGQFEVIEDYDLAGSDHRPVAATLVAVSE</sequence>
<dbReference type="EMBL" id="JALXSQ010000030">
    <property type="protein sequence ID" value="MCT2043219.1"/>
    <property type="molecule type" value="Genomic_DNA"/>
</dbReference>
<evidence type="ECO:0000256" key="1">
    <source>
        <dbReference type="SAM" id="Phobius"/>
    </source>
</evidence>
<evidence type="ECO:0000259" key="2">
    <source>
        <dbReference type="Pfam" id="PF03372"/>
    </source>
</evidence>
<dbReference type="Pfam" id="PF03372">
    <property type="entry name" value="Exo_endo_phos"/>
    <property type="match status" value="1"/>
</dbReference>
<feature type="transmembrane region" description="Helical" evidence="1">
    <location>
        <begin position="57"/>
        <end position="76"/>
    </location>
</feature>
<dbReference type="PROSITE" id="PS51257">
    <property type="entry name" value="PROKAR_LIPOPROTEIN"/>
    <property type="match status" value="1"/>
</dbReference>
<evidence type="ECO:0000313" key="3">
    <source>
        <dbReference type="EMBL" id="MCT2043219.1"/>
    </source>
</evidence>
<keyword evidence="3" id="KW-0255">Endonuclease</keyword>
<proteinExistence type="predicted"/>
<reference evidence="3 4" key="1">
    <citation type="submission" date="2022-04" db="EMBL/GenBank/DDBJ databases">
        <title>Human microbiome associated bacterial genomes.</title>
        <authorList>
            <person name="Sandstrom S."/>
            <person name="Salamzade R."/>
            <person name="Kalan L.R."/>
        </authorList>
    </citation>
    <scope>NUCLEOTIDE SEQUENCE [LARGE SCALE GENOMIC DNA]</scope>
    <source>
        <strain evidence="4">p3-SID1799</strain>
    </source>
</reference>
<accession>A0ABT2HY17</accession>